<dbReference type="GO" id="GO:0019670">
    <property type="term" value="P:anaerobic L-glutamate catabolic process"/>
    <property type="evidence" value="ECO:0007669"/>
    <property type="project" value="InterPro"/>
</dbReference>
<keyword evidence="1" id="KW-0846">Cobalamin</keyword>
<comment type="caution">
    <text evidence="4">The sequence shown here is derived from an EMBL/GenBank/DDBJ whole genome shotgun (WGS) entry which is preliminary data.</text>
</comment>
<feature type="non-terminal residue" evidence="4">
    <location>
        <position position="1"/>
    </location>
</feature>
<evidence type="ECO:0000256" key="1">
    <source>
        <dbReference type="ARBA" id="ARBA00022628"/>
    </source>
</evidence>
<evidence type="ECO:0000313" key="5">
    <source>
        <dbReference type="Proteomes" id="UP000537131"/>
    </source>
</evidence>
<dbReference type="GO" id="GO:0050097">
    <property type="term" value="F:methylaspartate mutase activity"/>
    <property type="evidence" value="ECO:0007669"/>
    <property type="project" value="InterPro"/>
</dbReference>
<dbReference type="Gene3D" id="3.20.20.240">
    <property type="entry name" value="Methylmalonyl-CoA mutase"/>
    <property type="match status" value="1"/>
</dbReference>
<name>A0A7Y0EDM2_9CLOT</name>
<dbReference type="Proteomes" id="UP000537131">
    <property type="component" value="Unassembled WGS sequence"/>
</dbReference>
<gene>
    <name evidence="4" type="ORF">HBE96_02005</name>
</gene>
<dbReference type="Pfam" id="PF06368">
    <property type="entry name" value="Met_asp_mut_E"/>
    <property type="match status" value="1"/>
</dbReference>
<evidence type="ECO:0000256" key="2">
    <source>
        <dbReference type="ARBA" id="ARBA00023235"/>
    </source>
</evidence>
<dbReference type="SUPFAM" id="SSF51703">
    <property type="entry name" value="Cobalamin (vitamin B12)-dependent enzymes"/>
    <property type="match status" value="1"/>
</dbReference>
<dbReference type="GO" id="GO:0031419">
    <property type="term" value="F:cobalamin binding"/>
    <property type="evidence" value="ECO:0007669"/>
    <property type="project" value="UniProtKB-KW"/>
</dbReference>
<dbReference type="InterPro" id="IPR016176">
    <property type="entry name" value="Cbl-dep_enz_cat"/>
</dbReference>
<organism evidence="4 5">
    <name type="scientific">Clostridium muellerianum</name>
    <dbReference type="NCBI Taxonomy" id="2716538"/>
    <lineage>
        <taxon>Bacteria</taxon>
        <taxon>Bacillati</taxon>
        <taxon>Bacillota</taxon>
        <taxon>Clostridia</taxon>
        <taxon>Eubacteriales</taxon>
        <taxon>Clostridiaceae</taxon>
        <taxon>Clostridium</taxon>
    </lineage>
</organism>
<sequence>FELGNGDLAVGTVKGFDAGIVDIPFAPSKFNAGKMMPARDNNGAVRYLNFGNLPLTEELKAFNTRKLEERGKFEGREVTFQMTIDDIFAVGKGVLIGRPE</sequence>
<keyword evidence="3" id="KW-0170">Cobalt</keyword>
<dbReference type="InterPro" id="IPR006396">
    <property type="entry name" value="Glu_mut_E"/>
</dbReference>
<evidence type="ECO:0000313" key="4">
    <source>
        <dbReference type="EMBL" id="NMM61492.1"/>
    </source>
</evidence>
<reference evidence="4 5" key="1">
    <citation type="submission" date="2020-06" db="EMBL/GenBank/DDBJ databases">
        <title>Complete Genome Sequence of Clostridium muelleri sp. nov. P21T, an Acid-Alcohol Producing Acetogen Isolated from Old Hay.</title>
        <authorList>
            <person name="Duncan K.E."/>
            <person name="Tanner R.S."/>
        </authorList>
    </citation>
    <scope>NUCLEOTIDE SEQUENCE [LARGE SCALE GENOMIC DNA]</scope>
    <source>
        <strain evidence="4 5">P21</strain>
    </source>
</reference>
<proteinExistence type="predicted"/>
<protein>
    <submittedName>
        <fullName evidence="4">Methylaspartate mutase subunit E</fullName>
    </submittedName>
</protein>
<dbReference type="InterPro" id="IPR014714">
    <property type="entry name" value="Glu_mut_E_C_dom_sf"/>
</dbReference>
<accession>A0A7Y0EDM2</accession>
<dbReference type="Gene3D" id="3.90.970.10">
    <property type="match status" value="1"/>
</dbReference>
<keyword evidence="5" id="KW-1185">Reference proteome</keyword>
<dbReference type="AlphaFoldDB" id="A0A7Y0EDM2"/>
<dbReference type="EMBL" id="JABBNI010000005">
    <property type="protein sequence ID" value="NMM61492.1"/>
    <property type="molecule type" value="Genomic_DNA"/>
</dbReference>
<evidence type="ECO:0000256" key="3">
    <source>
        <dbReference type="ARBA" id="ARBA00023285"/>
    </source>
</evidence>
<keyword evidence="2" id="KW-0413">Isomerase</keyword>